<evidence type="ECO:0000313" key="3">
    <source>
        <dbReference type="Proteomes" id="UP000177197"/>
    </source>
</evidence>
<feature type="transmembrane region" description="Helical" evidence="1">
    <location>
        <begin position="25"/>
        <end position="48"/>
    </location>
</feature>
<keyword evidence="1" id="KW-0472">Membrane</keyword>
<feature type="transmembrane region" description="Helical" evidence="1">
    <location>
        <begin position="54"/>
        <end position="72"/>
    </location>
</feature>
<dbReference type="Proteomes" id="UP000177197">
    <property type="component" value="Unassembled WGS sequence"/>
</dbReference>
<keyword evidence="1" id="KW-0812">Transmembrane</keyword>
<keyword evidence="1" id="KW-1133">Transmembrane helix</keyword>
<feature type="transmembrane region" description="Helical" evidence="1">
    <location>
        <begin position="117"/>
        <end position="138"/>
    </location>
</feature>
<name>A0A1F5C9T8_9BACT</name>
<sequence length="223" mass="26200">MQFINFYLYNYRVYMGSEYEKYKKGFLRLSVNALISISVALGVFYFLIERGSWGFNYMVVAPVLFFAPRLFFNHLAFHRYFSLRTLKTLESSASALFLMEFFDATWLNVKISYFDWIMHFMFGALLAFLIFLGFLYFEKNSIFTISRFQAFLWMIMGGVIIALVWEFFEYISYPRFNLAMFGDPLVSTGADTLMDVFSGTFGSILIGGLIFFNWSKAKILFLR</sequence>
<dbReference type="InterPro" id="IPR014509">
    <property type="entry name" value="YjdF-like"/>
</dbReference>
<evidence type="ECO:0008006" key="4">
    <source>
        <dbReference type="Google" id="ProtNLM"/>
    </source>
</evidence>
<organism evidence="2 3">
    <name type="scientific">Candidatus Azambacteria bacterium RIFCSPLOWO2_02_FULL_44_14</name>
    <dbReference type="NCBI Taxonomy" id="1797306"/>
    <lineage>
        <taxon>Bacteria</taxon>
        <taxon>Candidatus Azamiibacteriota</taxon>
    </lineage>
</organism>
<gene>
    <name evidence="2" type="ORF">A3I30_03970</name>
</gene>
<dbReference type="Pfam" id="PF09997">
    <property type="entry name" value="DUF2238"/>
    <property type="match status" value="1"/>
</dbReference>
<evidence type="ECO:0000313" key="2">
    <source>
        <dbReference type="EMBL" id="OGD39627.1"/>
    </source>
</evidence>
<dbReference type="AlphaFoldDB" id="A0A1F5C9T8"/>
<reference evidence="2 3" key="1">
    <citation type="journal article" date="2016" name="Nat. Commun.">
        <title>Thousands of microbial genomes shed light on interconnected biogeochemical processes in an aquifer system.</title>
        <authorList>
            <person name="Anantharaman K."/>
            <person name="Brown C.T."/>
            <person name="Hug L.A."/>
            <person name="Sharon I."/>
            <person name="Castelle C.J."/>
            <person name="Probst A.J."/>
            <person name="Thomas B.C."/>
            <person name="Singh A."/>
            <person name="Wilkins M.J."/>
            <person name="Karaoz U."/>
            <person name="Brodie E.L."/>
            <person name="Williams K.H."/>
            <person name="Hubbard S.S."/>
            <person name="Banfield J.F."/>
        </authorList>
    </citation>
    <scope>NUCLEOTIDE SEQUENCE [LARGE SCALE GENOMIC DNA]</scope>
</reference>
<protein>
    <recommendedName>
        <fullName evidence="4">DUF2238 domain-containing protein</fullName>
    </recommendedName>
</protein>
<proteinExistence type="predicted"/>
<accession>A0A1F5C9T8</accession>
<comment type="caution">
    <text evidence="2">The sequence shown here is derived from an EMBL/GenBank/DDBJ whole genome shotgun (WGS) entry which is preliminary data.</text>
</comment>
<dbReference type="EMBL" id="MEYV01000022">
    <property type="protein sequence ID" value="OGD39627.1"/>
    <property type="molecule type" value="Genomic_DNA"/>
</dbReference>
<feature type="transmembrane region" description="Helical" evidence="1">
    <location>
        <begin position="150"/>
        <end position="173"/>
    </location>
</feature>
<feature type="transmembrane region" description="Helical" evidence="1">
    <location>
        <begin position="193"/>
        <end position="214"/>
    </location>
</feature>
<evidence type="ECO:0000256" key="1">
    <source>
        <dbReference type="SAM" id="Phobius"/>
    </source>
</evidence>